<evidence type="ECO:0000256" key="1">
    <source>
        <dbReference type="SAM" id="Coils"/>
    </source>
</evidence>
<accession>A0A4S8JLD6</accession>
<evidence type="ECO:0000313" key="3">
    <source>
        <dbReference type="Proteomes" id="UP000317650"/>
    </source>
</evidence>
<feature type="coiled-coil region" evidence="1">
    <location>
        <begin position="83"/>
        <end position="182"/>
    </location>
</feature>
<evidence type="ECO:0000313" key="2">
    <source>
        <dbReference type="EMBL" id="THU62469.1"/>
    </source>
</evidence>
<dbReference type="Proteomes" id="UP000317650">
    <property type="component" value="Chromosome 1"/>
</dbReference>
<keyword evidence="1" id="KW-0175">Coiled coil</keyword>
<proteinExistence type="predicted"/>
<name>A0A4S8JLD6_MUSBA</name>
<keyword evidence="3" id="KW-1185">Reference proteome</keyword>
<reference evidence="2 3" key="1">
    <citation type="journal article" date="2019" name="Nat. Plants">
        <title>Genome sequencing of Musa balbisiana reveals subgenome evolution and function divergence in polyploid bananas.</title>
        <authorList>
            <person name="Yao X."/>
        </authorList>
    </citation>
    <scope>NUCLEOTIDE SEQUENCE [LARGE SCALE GENOMIC DNA]</scope>
    <source>
        <strain evidence="3">cv. DH-PKW</strain>
        <tissue evidence="2">Leaves</tissue>
    </source>
</reference>
<dbReference type="AlphaFoldDB" id="A0A4S8JLD6"/>
<protein>
    <submittedName>
        <fullName evidence="2">Uncharacterized protein</fullName>
    </submittedName>
</protein>
<organism evidence="2 3">
    <name type="scientific">Musa balbisiana</name>
    <name type="common">Banana</name>
    <dbReference type="NCBI Taxonomy" id="52838"/>
    <lineage>
        <taxon>Eukaryota</taxon>
        <taxon>Viridiplantae</taxon>
        <taxon>Streptophyta</taxon>
        <taxon>Embryophyta</taxon>
        <taxon>Tracheophyta</taxon>
        <taxon>Spermatophyta</taxon>
        <taxon>Magnoliopsida</taxon>
        <taxon>Liliopsida</taxon>
        <taxon>Zingiberales</taxon>
        <taxon>Musaceae</taxon>
        <taxon>Musa</taxon>
    </lineage>
</organism>
<sequence>MGDLPEGEASDPLVARWGGLSHGGLHLDMARELYTSSSEVLLGESAKSLLWVRISPPALRLYLGGIHYAMALMDRVRNAGRVIGNLSDRNAELRRQIEEIRTGAAPEAVAAAEQRASNLEVEATRLRSELKAAEEQNKGLQVHLKAARAEVRMAKGETLVLNQKLDEARAASEALADEIRQRPEKDRKLHP</sequence>
<dbReference type="EMBL" id="PYDT01000004">
    <property type="protein sequence ID" value="THU62469.1"/>
    <property type="molecule type" value="Genomic_DNA"/>
</dbReference>
<gene>
    <name evidence="2" type="ORF">C4D60_Mb01t05470</name>
</gene>
<comment type="caution">
    <text evidence="2">The sequence shown here is derived from an EMBL/GenBank/DDBJ whole genome shotgun (WGS) entry which is preliminary data.</text>
</comment>